<dbReference type="Pfam" id="PF03125">
    <property type="entry name" value="Sre"/>
    <property type="match status" value="1"/>
</dbReference>
<gene>
    <name evidence="3" type="ORF">KIN20_017133</name>
</gene>
<dbReference type="GO" id="GO:0007606">
    <property type="term" value="P:sensory perception of chemical stimulus"/>
    <property type="evidence" value="ECO:0007669"/>
    <property type="project" value="InterPro"/>
</dbReference>
<keyword evidence="2" id="KW-0812">Transmembrane</keyword>
<evidence type="ECO:0000313" key="3">
    <source>
        <dbReference type="EMBL" id="KAJ1358655.1"/>
    </source>
</evidence>
<keyword evidence="4" id="KW-1185">Reference proteome</keyword>
<evidence type="ECO:0000256" key="1">
    <source>
        <dbReference type="ARBA" id="ARBA00006803"/>
    </source>
</evidence>
<keyword evidence="2" id="KW-1133">Transmembrane helix</keyword>
<dbReference type="InterPro" id="IPR052860">
    <property type="entry name" value="NRL-GPCR1"/>
</dbReference>
<feature type="transmembrane region" description="Helical" evidence="2">
    <location>
        <begin position="105"/>
        <end position="128"/>
    </location>
</feature>
<dbReference type="Proteomes" id="UP001196413">
    <property type="component" value="Unassembled WGS sequence"/>
</dbReference>
<feature type="transmembrane region" description="Helical" evidence="2">
    <location>
        <begin position="39"/>
        <end position="59"/>
    </location>
</feature>
<dbReference type="SUPFAM" id="SSF81321">
    <property type="entry name" value="Family A G protein-coupled receptor-like"/>
    <property type="match status" value="1"/>
</dbReference>
<dbReference type="AlphaFoldDB" id="A0AAD5MI65"/>
<dbReference type="PANTHER" id="PTHR47521:SF7">
    <property type="entry name" value="SERPENTINE RECEPTOR CLASS EPSILON-6"/>
    <property type="match status" value="1"/>
</dbReference>
<evidence type="ECO:0000313" key="4">
    <source>
        <dbReference type="Proteomes" id="UP001196413"/>
    </source>
</evidence>
<dbReference type="InterPro" id="IPR004151">
    <property type="entry name" value="7TM_GPCR_serpentine_rcpt_Sre"/>
</dbReference>
<protein>
    <submittedName>
        <fullName evidence="3">Uncharacterized protein</fullName>
    </submittedName>
</protein>
<accession>A0AAD5MI65</accession>
<feature type="transmembrane region" description="Helical" evidence="2">
    <location>
        <begin position="79"/>
        <end position="99"/>
    </location>
</feature>
<keyword evidence="2" id="KW-0472">Membrane</keyword>
<feature type="transmembrane region" description="Helical" evidence="2">
    <location>
        <begin position="197"/>
        <end position="218"/>
    </location>
</feature>
<dbReference type="EMBL" id="JAHQIW010003420">
    <property type="protein sequence ID" value="KAJ1358655.1"/>
    <property type="molecule type" value="Genomic_DNA"/>
</dbReference>
<dbReference type="GO" id="GO:0016020">
    <property type="term" value="C:membrane"/>
    <property type="evidence" value="ECO:0007669"/>
    <property type="project" value="InterPro"/>
</dbReference>
<comment type="caution">
    <text evidence="3">The sequence shown here is derived from an EMBL/GenBank/DDBJ whole genome shotgun (WGS) entry which is preliminary data.</text>
</comment>
<feature type="transmembrane region" description="Helical" evidence="2">
    <location>
        <begin position="160"/>
        <end position="185"/>
    </location>
</feature>
<evidence type="ECO:0000256" key="2">
    <source>
        <dbReference type="SAM" id="Phobius"/>
    </source>
</evidence>
<sequence>MIVLNSFMISCLITSVIRICMLIQELTTPAERILPHKVLIWQTIWVGAVYTACHHPLLLAFERLLAVMRSRTYEKEKNVLLLLFSIFCTLIYSFIIAYLPAFTTFSKFLACCSYLIVSAISIMTIVYIRRSNLALWRSKRGVLDISHNYQVRENVETAMWLFRFMSISFGQTLIAWTAVMVTMYFMEAKVPVLEKTFAFVFNLCISLLPTTSSIVLYYHNNKINAAYKQCFSRCSCYGPEGVLRHTDKIVGFEGNQLRFDVKEEGINYFQQYQAAWS</sequence>
<proteinExistence type="inferred from homology"/>
<reference evidence="3" key="1">
    <citation type="submission" date="2021-06" db="EMBL/GenBank/DDBJ databases">
        <title>Parelaphostrongylus tenuis whole genome reference sequence.</title>
        <authorList>
            <person name="Garwood T.J."/>
            <person name="Larsen P.A."/>
            <person name="Fountain-Jones N.M."/>
            <person name="Garbe J.R."/>
            <person name="Macchietto M.G."/>
            <person name="Kania S.A."/>
            <person name="Gerhold R.W."/>
            <person name="Richards J.E."/>
            <person name="Wolf T.M."/>
        </authorList>
    </citation>
    <scope>NUCLEOTIDE SEQUENCE</scope>
    <source>
        <strain evidence="3">MNPRO001-30</strain>
        <tissue evidence="3">Meninges</tissue>
    </source>
</reference>
<name>A0AAD5MI65_PARTN</name>
<organism evidence="3 4">
    <name type="scientific">Parelaphostrongylus tenuis</name>
    <name type="common">Meningeal worm</name>
    <dbReference type="NCBI Taxonomy" id="148309"/>
    <lineage>
        <taxon>Eukaryota</taxon>
        <taxon>Metazoa</taxon>
        <taxon>Ecdysozoa</taxon>
        <taxon>Nematoda</taxon>
        <taxon>Chromadorea</taxon>
        <taxon>Rhabditida</taxon>
        <taxon>Rhabditina</taxon>
        <taxon>Rhabditomorpha</taxon>
        <taxon>Strongyloidea</taxon>
        <taxon>Metastrongylidae</taxon>
        <taxon>Parelaphostrongylus</taxon>
    </lineage>
</organism>
<dbReference type="PANTHER" id="PTHR47521">
    <property type="entry name" value="SERPENTINE RECEPTOR, CLASS E (EPSILON)-RELATED"/>
    <property type="match status" value="1"/>
</dbReference>
<feature type="transmembrane region" description="Helical" evidence="2">
    <location>
        <begin position="7"/>
        <end position="27"/>
    </location>
</feature>
<comment type="similarity">
    <text evidence="1">Belongs to the nematode receptor-like protein sre family.</text>
</comment>